<evidence type="ECO:0000256" key="1">
    <source>
        <dbReference type="ARBA" id="ARBA00023015"/>
    </source>
</evidence>
<dbReference type="InterPro" id="IPR014757">
    <property type="entry name" value="Tscrpt_reg_IclR_C"/>
</dbReference>
<dbReference type="EMBL" id="CP006880">
    <property type="protein sequence ID" value="AJD44433.1"/>
    <property type="molecule type" value="Genomic_DNA"/>
</dbReference>
<dbReference type="InterPro" id="IPR036388">
    <property type="entry name" value="WH-like_DNA-bd_sf"/>
</dbReference>
<accession>A0A0B4XCY1</accession>
<dbReference type="Gene3D" id="1.10.10.10">
    <property type="entry name" value="Winged helix-like DNA-binding domain superfamily/Winged helix DNA-binding domain"/>
    <property type="match status" value="1"/>
</dbReference>
<dbReference type="PANTHER" id="PTHR30136:SF24">
    <property type="entry name" value="HTH-TYPE TRANSCRIPTIONAL REPRESSOR ALLR"/>
    <property type="match status" value="1"/>
</dbReference>
<keyword evidence="3" id="KW-0804">Transcription</keyword>
<proteinExistence type="predicted"/>
<keyword evidence="2" id="KW-0238">DNA-binding</keyword>
<evidence type="ECO:0000259" key="5">
    <source>
        <dbReference type="PROSITE" id="PS51078"/>
    </source>
</evidence>
<dbReference type="Proteomes" id="UP000031368">
    <property type="component" value="Plasmid pRgalR602c"/>
</dbReference>
<dbReference type="SMART" id="SM00346">
    <property type="entry name" value="HTH_ICLR"/>
    <property type="match status" value="1"/>
</dbReference>
<dbReference type="InterPro" id="IPR029016">
    <property type="entry name" value="GAF-like_dom_sf"/>
</dbReference>
<dbReference type="RefSeq" id="WP_040114790.1">
    <property type="nucleotide sequence ID" value="NZ_CP006880.1"/>
</dbReference>
<feature type="domain" description="IclR-ED" evidence="5">
    <location>
        <begin position="74"/>
        <end position="255"/>
    </location>
</feature>
<evidence type="ECO:0000259" key="4">
    <source>
        <dbReference type="PROSITE" id="PS51077"/>
    </source>
</evidence>
<dbReference type="GO" id="GO:0003677">
    <property type="term" value="F:DNA binding"/>
    <property type="evidence" value="ECO:0007669"/>
    <property type="project" value="UniProtKB-KW"/>
</dbReference>
<dbReference type="KEGG" id="rga:RGR602_PC00393"/>
<organism evidence="6 7">
    <name type="scientific">Rhizobium gallicum bv. gallicum R602sp</name>
    <dbReference type="NCBI Taxonomy" id="1041138"/>
    <lineage>
        <taxon>Bacteria</taxon>
        <taxon>Pseudomonadati</taxon>
        <taxon>Pseudomonadota</taxon>
        <taxon>Alphaproteobacteria</taxon>
        <taxon>Hyphomicrobiales</taxon>
        <taxon>Rhizobiaceae</taxon>
        <taxon>Rhizobium/Agrobacterium group</taxon>
        <taxon>Rhizobium</taxon>
    </lineage>
</organism>
<evidence type="ECO:0000256" key="3">
    <source>
        <dbReference type="ARBA" id="ARBA00023163"/>
    </source>
</evidence>
<dbReference type="InterPro" id="IPR005471">
    <property type="entry name" value="Tscrpt_reg_IclR_N"/>
</dbReference>
<keyword evidence="6" id="KW-0614">Plasmid</keyword>
<protein>
    <submittedName>
        <fullName evidence="6">IclR family transcriptional regulator protein</fullName>
    </submittedName>
</protein>
<dbReference type="Pfam" id="PF09339">
    <property type="entry name" value="HTH_IclR"/>
    <property type="match status" value="1"/>
</dbReference>
<keyword evidence="7" id="KW-1185">Reference proteome</keyword>
<reference evidence="6 7" key="1">
    <citation type="submission" date="2013-11" db="EMBL/GenBank/DDBJ databases">
        <title>Complete genome sequence of Rhizobium gallicum bv. gallicum R602.</title>
        <authorList>
            <person name="Bustos P."/>
            <person name="Santamaria R.I."/>
            <person name="Lozano L."/>
            <person name="Acosta J.L."/>
            <person name="Ormeno-Orrillo E."/>
            <person name="Rogel M.A."/>
            <person name="Romero D."/>
            <person name="Cevallos M.A."/>
            <person name="Martinez-Romero E."/>
            <person name="Gonzalez V."/>
        </authorList>
    </citation>
    <scope>NUCLEOTIDE SEQUENCE [LARGE SCALE GENOMIC DNA]</scope>
    <source>
        <strain evidence="6 7">R602</strain>
        <plasmid evidence="6 7">pRgalR602c</plasmid>
    </source>
</reference>
<dbReference type="GO" id="GO:0003700">
    <property type="term" value="F:DNA-binding transcription factor activity"/>
    <property type="evidence" value="ECO:0007669"/>
    <property type="project" value="TreeGrafter"/>
</dbReference>
<keyword evidence="1" id="KW-0805">Transcription regulation</keyword>
<dbReference type="PROSITE" id="PS51077">
    <property type="entry name" value="HTH_ICLR"/>
    <property type="match status" value="1"/>
</dbReference>
<geneLocation type="plasmid" evidence="6 7">
    <name>pRgalR602c</name>
</geneLocation>
<name>A0A0B4XCY1_9HYPH</name>
<dbReference type="PROSITE" id="PS51078">
    <property type="entry name" value="ICLR_ED"/>
    <property type="match status" value="1"/>
</dbReference>
<evidence type="ECO:0000313" key="7">
    <source>
        <dbReference type="Proteomes" id="UP000031368"/>
    </source>
</evidence>
<dbReference type="SUPFAM" id="SSF46785">
    <property type="entry name" value="Winged helix' DNA-binding domain"/>
    <property type="match status" value="1"/>
</dbReference>
<feature type="domain" description="HTH iclR-type" evidence="4">
    <location>
        <begin position="13"/>
        <end position="73"/>
    </location>
</feature>
<evidence type="ECO:0000256" key="2">
    <source>
        <dbReference type="ARBA" id="ARBA00023125"/>
    </source>
</evidence>
<sequence length="255" mass="28223">MRDDGSSAKSNIVQAVDVCIDVLLNVAKNPDVRLTEIAQNTGETKPRILRMLRTMERRGLVRKSETGTYRLGTTAIVLGTAASTQVDLVRIANPILEEVGQKANETTQLRIIDNGESLCIAKFEPMRDLRVQAMIGRRRPLTAGSYKVLLAFLHPQVQLQMIPEALPRLTRRTITDRNKLIAELEKIRRQGFCVSYGEVSEQLVSVSVPVLAFDGSVIAAVNVGAPAFRTQKSDVDRYIVLLRDAASKISARLGW</sequence>
<dbReference type="InterPro" id="IPR036390">
    <property type="entry name" value="WH_DNA-bd_sf"/>
</dbReference>
<gene>
    <name evidence="6" type="ORF">RGR602_PC00393</name>
</gene>
<dbReference type="PANTHER" id="PTHR30136">
    <property type="entry name" value="HELIX-TURN-HELIX TRANSCRIPTIONAL REGULATOR, ICLR FAMILY"/>
    <property type="match status" value="1"/>
</dbReference>
<dbReference type="HOGENOM" id="CLU_062618_4_3_5"/>
<dbReference type="GO" id="GO:0045892">
    <property type="term" value="P:negative regulation of DNA-templated transcription"/>
    <property type="evidence" value="ECO:0007669"/>
    <property type="project" value="TreeGrafter"/>
</dbReference>
<dbReference type="InterPro" id="IPR050707">
    <property type="entry name" value="HTH_MetabolicPath_Reg"/>
</dbReference>
<evidence type="ECO:0000313" key="6">
    <source>
        <dbReference type="EMBL" id="AJD44433.1"/>
    </source>
</evidence>
<dbReference type="Gene3D" id="3.30.450.40">
    <property type="match status" value="1"/>
</dbReference>
<dbReference type="SUPFAM" id="SSF55781">
    <property type="entry name" value="GAF domain-like"/>
    <property type="match status" value="1"/>
</dbReference>
<dbReference type="Pfam" id="PF01614">
    <property type="entry name" value="IclR_C"/>
    <property type="match status" value="1"/>
</dbReference>
<dbReference type="AlphaFoldDB" id="A0A0B4XCY1"/>